<dbReference type="RefSeq" id="WP_071164575.1">
    <property type="nucleotide sequence ID" value="NZ_CP017812.1"/>
</dbReference>
<accession>A0A1D9ML78</accession>
<evidence type="ECO:0000313" key="3">
    <source>
        <dbReference type="Proteomes" id="UP000176288"/>
    </source>
</evidence>
<dbReference type="EMBL" id="CP017812">
    <property type="protein sequence ID" value="AOZ73111.1"/>
    <property type="molecule type" value="Genomic_DNA"/>
</dbReference>
<organism evidence="2 3">
    <name type="scientific">Boudabousia tangfeifanii</name>
    <dbReference type="NCBI Taxonomy" id="1912795"/>
    <lineage>
        <taxon>Bacteria</taxon>
        <taxon>Bacillati</taxon>
        <taxon>Actinomycetota</taxon>
        <taxon>Actinomycetes</taxon>
        <taxon>Actinomycetales</taxon>
        <taxon>Actinomycetaceae</taxon>
        <taxon>Boudabousia</taxon>
    </lineage>
</organism>
<sequence>MNRTSQFNTAINALNQISQAAHELAQLMSDLAWEGVEDHAGMSGTRPEVAAANGAAPKPAPEQQTAPVVEDPPGYVPIEEVRAVLAELSRAGLTAQIKGLIESFGASRLSEVAEHDLGALLEAARGLKSDGPK</sequence>
<dbReference type="KEGG" id="avu:BK816_07250"/>
<evidence type="ECO:0008006" key="4">
    <source>
        <dbReference type="Google" id="ProtNLM"/>
    </source>
</evidence>
<proteinExistence type="predicted"/>
<keyword evidence="3" id="KW-1185">Reference proteome</keyword>
<feature type="region of interest" description="Disordered" evidence="1">
    <location>
        <begin position="40"/>
        <end position="73"/>
    </location>
</feature>
<evidence type="ECO:0000256" key="1">
    <source>
        <dbReference type="SAM" id="MobiDB-lite"/>
    </source>
</evidence>
<protein>
    <recommendedName>
        <fullName evidence="4">rRNA biogenesis protein rrp5</fullName>
    </recommendedName>
</protein>
<dbReference type="AlphaFoldDB" id="A0A1D9ML78"/>
<name>A0A1D9ML78_9ACTO</name>
<evidence type="ECO:0000313" key="2">
    <source>
        <dbReference type="EMBL" id="AOZ73111.1"/>
    </source>
</evidence>
<reference evidence="2 3" key="1">
    <citation type="submission" date="2016-10" db="EMBL/GenBank/DDBJ databases">
        <title>Actinomyces aegypiusis sp. nov., isolated from the Aegypius monachus in Qinghai Tibet Plateau China.</title>
        <authorList>
            <person name="Wang Y."/>
        </authorList>
    </citation>
    <scope>NUCLEOTIDE SEQUENCE [LARGE SCALE GENOMIC DNA]</scope>
    <source>
        <strain evidence="2 3">VUL4_3</strain>
    </source>
</reference>
<gene>
    <name evidence="2" type="ORF">BK816_07250</name>
</gene>
<dbReference type="Proteomes" id="UP000176288">
    <property type="component" value="Chromosome"/>
</dbReference>
<feature type="compositionally biased region" description="Low complexity" evidence="1">
    <location>
        <begin position="47"/>
        <end position="57"/>
    </location>
</feature>
<dbReference type="STRING" id="1912795.BK816_07250"/>